<feature type="transmembrane region" description="Helical" evidence="1">
    <location>
        <begin position="15"/>
        <end position="36"/>
    </location>
</feature>
<keyword evidence="1" id="KW-0472">Membrane</keyword>
<comment type="caution">
    <text evidence="2">The sequence shown here is derived from an EMBL/GenBank/DDBJ whole genome shotgun (WGS) entry which is preliminary data.</text>
</comment>
<dbReference type="PIRSF" id="PIRSF028099">
    <property type="entry name" value="DUF1111"/>
    <property type="match status" value="1"/>
</dbReference>
<dbReference type="Gene3D" id="1.10.760.10">
    <property type="entry name" value="Cytochrome c-like domain"/>
    <property type="match status" value="1"/>
</dbReference>
<dbReference type="EMBL" id="PDJZ01000011">
    <property type="protein sequence ID" value="RXJ83465.1"/>
    <property type="molecule type" value="Genomic_DNA"/>
</dbReference>
<accession>A0A4V1LVB0</accession>
<organism evidence="2 3">
    <name type="scientific">Arcobacter cloacae</name>
    <dbReference type="NCBI Taxonomy" id="1054034"/>
    <lineage>
        <taxon>Bacteria</taxon>
        <taxon>Pseudomonadati</taxon>
        <taxon>Campylobacterota</taxon>
        <taxon>Epsilonproteobacteria</taxon>
        <taxon>Campylobacterales</taxon>
        <taxon>Arcobacteraceae</taxon>
        <taxon>Arcobacter</taxon>
    </lineage>
</organism>
<dbReference type="PANTHER" id="PTHR30600">
    <property type="entry name" value="CYTOCHROME C PEROXIDASE-RELATED"/>
    <property type="match status" value="1"/>
</dbReference>
<dbReference type="OrthoDB" id="9805202at2"/>
<evidence type="ECO:0000313" key="3">
    <source>
        <dbReference type="Proteomes" id="UP000290870"/>
    </source>
</evidence>
<protein>
    <submittedName>
        <fullName evidence="2">Thiol oxidoreductase</fullName>
    </submittedName>
</protein>
<dbReference type="InterPro" id="IPR051395">
    <property type="entry name" value="Cytochrome_c_Peroxidase/MauG"/>
</dbReference>
<evidence type="ECO:0000313" key="2">
    <source>
        <dbReference type="EMBL" id="RXJ83465.1"/>
    </source>
</evidence>
<dbReference type="InterPro" id="IPR036909">
    <property type="entry name" value="Cyt_c-like_dom_sf"/>
</dbReference>
<dbReference type="InterPro" id="IPR010538">
    <property type="entry name" value="DHOR"/>
</dbReference>
<reference evidence="2 3" key="1">
    <citation type="submission" date="2017-10" db="EMBL/GenBank/DDBJ databases">
        <title>Genomics of the genus Arcobacter.</title>
        <authorList>
            <person name="Perez-Cataluna A."/>
            <person name="Figueras M.J."/>
        </authorList>
    </citation>
    <scope>NUCLEOTIDE SEQUENCE [LARGE SCALE GENOMIC DNA]</scope>
    <source>
        <strain evidence="2 3">F26</strain>
    </source>
</reference>
<proteinExistence type="predicted"/>
<dbReference type="GO" id="GO:0004130">
    <property type="term" value="F:cytochrome-c peroxidase activity"/>
    <property type="evidence" value="ECO:0007669"/>
    <property type="project" value="TreeGrafter"/>
</dbReference>
<dbReference type="Pfam" id="PF06537">
    <property type="entry name" value="DHOR"/>
    <property type="match status" value="1"/>
</dbReference>
<dbReference type="GO" id="GO:0009055">
    <property type="term" value="F:electron transfer activity"/>
    <property type="evidence" value="ECO:0007669"/>
    <property type="project" value="InterPro"/>
</dbReference>
<dbReference type="Proteomes" id="UP000290870">
    <property type="component" value="Unassembled WGS sequence"/>
</dbReference>
<dbReference type="AlphaFoldDB" id="A0A4V1LVB0"/>
<dbReference type="SUPFAM" id="SSF46626">
    <property type="entry name" value="Cytochrome c"/>
    <property type="match status" value="2"/>
</dbReference>
<name>A0A4V1LVB0_9BACT</name>
<evidence type="ECO:0000256" key="1">
    <source>
        <dbReference type="SAM" id="Phobius"/>
    </source>
</evidence>
<dbReference type="PANTHER" id="PTHR30600:SF4">
    <property type="entry name" value="CYTOCHROME C DOMAIN-CONTAINING PROTEIN"/>
    <property type="match status" value="1"/>
</dbReference>
<keyword evidence="1" id="KW-0812">Transmembrane</keyword>
<dbReference type="GO" id="GO:0020037">
    <property type="term" value="F:heme binding"/>
    <property type="evidence" value="ECO:0007669"/>
    <property type="project" value="InterPro"/>
</dbReference>
<gene>
    <name evidence="2" type="ORF">CRU90_09620</name>
</gene>
<sequence length="467" mass="52625">MMLQTQKKQKFNNSFLIRVIFIKSLVVIFATGLFAFSNSDEILSTNKNSSLLLTPISNLNDEEYDKFILGRSFFTIPWVEAPSATTARDGLGPLFNANSCVSCHPKNGRGTLISKDNITSRALVARLSIKANDSLEHQELLKYQGFVPEPVYGNQLAINGTLNVDFEGNIKIDFEEKEIIFPDGEKQILLKPKYQLTNLNYGPMHKDVNISYRIAPTLNGMGLIDLISNEDILANVDEYDSNNDGISGRANFVYSALTKQIELGKYTWKASVAFLKEQVASAASNDMGLTTSLFPNENCTQAQKECNKAIKPREAIDLPDERLDAITYYLKNIKAYIPKDTKEYNEGLALFEAISCSKCHIPSFDTKKGFKIAPFSDFLLHDMGEDLADGRVEFMASQSEFRTAPLWGLTLHEKINKEKPRLLHDGRARSFQEAILWHGGEAKSSKENYMNLPKEKREKLIKFLEEL</sequence>
<keyword evidence="1" id="KW-1133">Transmembrane helix</keyword>